<keyword evidence="2" id="KW-1185">Reference proteome</keyword>
<name>A0ACB7TCJ7_HYAAI</name>
<organism evidence="1 2">
    <name type="scientific">Hyalomma asiaticum</name>
    <name type="common">Tick</name>
    <dbReference type="NCBI Taxonomy" id="266040"/>
    <lineage>
        <taxon>Eukaryota</taxon>
        <taxon>Metazoa</taxon>
        <taxon>Ecdysozoa</taxon>
        <taxon>Arthropoda</taxon>
        <taxon>Chelicerata</taxon>
        <taxon>Arachnida</taxon>
        <taxon>Acari</taxon>
        <taxon>Parasitiformes</taxon>
        <taxon>Ixodida</taxon>
        <taxon>Ixodoidea</taxon>
        <taxon>Ixodidae</taxon>
        <taxon>Hyalomminae</taxon>
        <taxon>Hyalomma</taxon>
    </lineage>
</organism>
<dbReference type="EMBL" id="CM023481">
    <property type="protein sequence ID" value="KAH6944788.1"/>
    <property type="molecule type" value="Genomic_DNA"/>
</dbReference>
<gene>
    <name evidence="1" type="ORF">HPB50_005199</name>
</gene>
<comment type="caution">
    <text evidence="1">The sequence shown here is derived from an EMBL/GenBank/DDBJ whole genome shotgun (WGS) entry which is preliminary data.</text>
</comment>
<reference evidence="1" key="1">
    <citation type="submission" date="2020-05" db="EMBL/GenBank/DDBJ databases">
        <title>Large-scale comparative analyses of tick genomes elucidate their genetic diversity and vector capacities.</title>
        <authorList>
            <person name="Jia N."/>
            <person name="Wang J."/>
            <person name="Shi W."/>
            <person name="Du L."/>
            <person name="Sun Y."/>
            <person name="Zhan W."/>
            <person name="Jiang J."/>
            <person name="Wang Q."/>
            <person name="Zhang B."/>
            <person name="Ji P."/>
            <person name="Sakyi L.B."/>
            <person name="Cui X."/>
            <person name="Yuan T."/>
            <person name="Jiang B."/>
            <person name="Yang W."/>
            <person name="Lam T.T.-Y."/>
            <person name="Chang Q."/>
            <person name="Ding S."/>
            <person name="Wang X."/>
            <person name="Zhu J."/>
            <person name="Ruan X."/>
            <person name="Zhao L."/>
            <person name="Wei J."/>
            <person name="Que T."/>
            <person name="Du C."/>
            <person name="Cheng J."/>
            <person name="Dai P."/>
            <person name="Han X."/>
            <person name="Huang E."/>
            <person name="Gao Y."/>
            <person name="Liu J."/>
            <person name="Shao H."/>
            <person name="Ye R."/>
            <person name="Li L."/>
            <person name="Wei W."/>
            <person name="Wang X."/>
            <person name="Wang C."/>
            <person name="Yang T."/>
            <person name="Huo Q."/>
            <person name="Li W."/>
            <person name="Guo W."/>
            <person name="Chen H."/>
            <person name="Zhou L."/>
            <person name="Ni X."/>
            <person name="Tian J."/>
            <person name="Zhou Y."/>
            <person name="Sheng Y."/>
            <person name="Liu T."/>
            <person name="Pan Y."/>
            <person name="Xia L."/>
            <person name="Li J."/>
            <person name="Zhao F."/>
            <person name="Cao W."/>
        </authorList>
    </citation>
    <scope>NUCLEOTIDE SEQUENCE</scope>
    <source>
        <strain evidence="1">Hyas-2018</strain>
    </source>
</reference>
<evidence type="ECO:0000313" key="2">
    <source>
        <dbReference type="Proteomes" id="UP000821845"/>
    </source>
</evidence>
<accession>A0ACB7TCJ7</accession>
<proteinExistence type="predicted"/>
<evidence type="ECO:0000313" key="1">
    <source>
        <dbReference type="EMBL" id="KAH6944788.1"/>
    </source>
</evidence>
<protein>
    <submittedName>
        <fullName evidence="1">Uncharacterized protein</fullName>
    </submittedName>
</protein>
<sequence length="108" mass="12099">MFSTQRFWQFRPADTAHCCPMVPTLSPRFGYAPRSSTRAILHGGICLHGHIERPYENKLALQPAPLRSGRGLQPPLPYCPTRLSRHRPTSAMGPMCSGQDPYGRPRTV</sequence>
<dbReference type="Proteomes" id="UP000821845">
    <property type="component" value="Chromosome 1"/>
</dbReference>